<dbReference type="GeneID" id="19211062"/>
<proteinExistence type="predicted"/>
<name>R7SEG0_CONPW</name>
<protein>
    <submittedName>
        <fullName evidence="1">Uncharacterized protein</fullName>
    </submittedName>
</protein>
<dbReference type="Proteomes" id="UP000053558">
    <property type="component" value="Unassembled WGS sequence"/>
</dbReference>
<evidence type="ECO:0000313" key="1">
    <source>
        <dbReference type="EMBL" id="EIW74132.1"/>
    </source>
</evidence>
<accession>R7SEG0</accession>
<evidence type="ECO:0000313" key="2">
    <source>
        <dbReference type="Proteomes" id="UP000053558"/>
    </source>
</evidence>
<keyword evidence="2" id="KW-1185">Reference proteome</keyword>
<dbReference type="AlphaFoldDB" id="R7SEG0"/>
<dbReference type="EMBL" id="JH711594">
    <property type="protein sequence ID" value="EIW74132.1"/>
    <property type="molecule type" value="Genomic_DNA"/>
</dbReference>
<sequence>MEPRKAKSMPKNTEDDYVICPSCPEETLLYPAIVGGRKATHYGQCHVKCFKPHPRDKDVWYFYEPGSWLFPFSLVISTSLTI</sequence>
<organism evidence="1 2">
    <name type="scientific">Coniophora puteana (strain RWD-64-598)</name>
    <name type="common">Brown rot fungus</name>
    <dbReference type="NCBI Taxonomy" id="741705"/>
    <lineage>
        <taxon>Eukaryota</taxon>
        <taxon>Fungi</taxon>
        <taxon>Dikarya</taxon>
        <taxon>Basidiomycota</taxon>
        <taxon>Agaricomycotina</taxon>
        <taxon>Agaricomycetes</taxon>
        <taxon>Agaricomycetidae</taxon>
        <taxon>Boletales</taxon>
        <taxon>Coniophorineae</taxon>
        <taxon>Coniophoraceae</taxon>
        <taxon>Coniophora</taxon>
    </lineage>
</organism>
<dbReference type="KEGG" id="cput:CONPUDRAFT_86012"/>
<gene>
    <name evidence="1" type="ORF">CONPUDRAFT_86012</name>
</gene>
<reference evidence="2" key="1">
    <citation type="journal article" date="2012" name="Science">
        <title>The Paleozoic origin of enzymatic lignin decomposition reconstructed from 31 fungal genomes.</title>
        <authorList>
            <person name="Floudas D."/>
            <person name="Binder M."/>
            <person name="Riley R."/>
            <person name="Barry K."/>
            <person name="Blanchette R.A."/>
            <person name="Henrissat B."/>
            <person name="Martinez A.T."/>
            <person name="Otillar R."/>
            <person name="Spatafora J.W."/>
            <person name="Yadav J.S."/>
            <person name="Aerts A."/>
            <person name="Benoit I."/>
            <person name="Boyd A."/>
            <person name="Carlson A."/>
            <person name="Copeland A."/>
            <person name="Coutinho P.M."/>
            <person name="de Vries R.P."/>
            <person name="Ferreira P."/>
            <person name="Findley K."/>
            <person name="Foster B."/>
            <person name="Gaskell J."/>
            <person name="Glotzer D."/>
            <person name="Gorecki P."/>
            <person name="Heitman J."/>
            <person name="Hesse C."/>
            <person name="Hori C."/>
            <person name="Igarashi K."/>
            <person name="Jurgens J.A."/>
            <person name="Kallen N."/>
            <person name="Kersten P."/>
            <person name="Kohler A."/>
            <person name="Kuees U."/>
            <person name="Kumar T.K.A."/>
            <person name="Kuo A."/>
            <person name="LaButti K."/>
            <person name="Larrondo L.F."/>
            <person name="Lindquist E."/>
            <person name="Ling A."/>
            <person name="Lombard V."/>
            <person name="Lucas S."/>
            <person name="Lundell T."/>
            <person name="Martin R."/>
            <person name="McLaughlin D.J."/>
            <person name="Morgenstern I."/>
            <person name="Morin E."/>
            <person name="Murat C."/>
            <person name="Nagy L.G."/>
            <person name="Nolan M."/>
            <person name="Ohm R.A."/>
            <person name="Patyshakuliyeva A."/>
            <person name="Rokas A."/>
            <person name="Ruiz-Duenas F.J."/>
            <person name="Sabat G."/>
            <person name="Salamov A."/>
            <person name="Samejima M."/>
            <person name="Schmutz J."/>
            <person name="Slot J.C."/>
            <person name="St John F."/>
            <person name="Stenlid J."/>
            <person name="Sun H."/>
            <person name="Sun S."/>
            <person name="Syed K."/>
            <person name="Tsang A."/>
            <person name="Wiebenga A."/>
            <person name="Young D."/>
            <person name="Pisabarro A."/>
            <person name="Eastwood D.C."/>
            <person name="Martin F."/>
            <person name="Cullen D."/>
            <person name="Grigoriev I.V."/>
            <person name="Hibbett D.S."/>
        </authorList>
    </citation>
    <scope>NUCLEOTIDE SEQUENCE [LARGE SCALE GENOMIC DNA]</scope>
    <source>
        <strain evidence="2">RWD-64-598 SS2</strain>
    </source>
</reference>
<dbReference type="RefSeq" id="XP_007775708.1">
    <property type="nucleotide sequence ID" value="XM_007777518.1"/>
</dbReference>